<evidence type="ECO:0000256" key="1">
    <source>
        <dbReference type="SAM" id="MobiDB-lite"/>
    </source>
</evidence>
<feature type="region of interest" description="Disordered" evidence="1">
    <location>
        <begin position="68"/>
        <end position="118"/>
    </location>
</feature>
<accession>A0ABP0UXZ9</accession>
<dbReference type="Proteomes" id="UP001497512">
    <property type="component" value="Chromosome 7"/>
</dbReference>
<evidence type="ECO:0000313" key="3">
    <source>
        <dbReference type="Proteomes" id="UP001497512"/>
    </source>
</evidence>
<dbReference type="EMBL" id="OZ019899">
    <property type="protein sequence ID" value="CAK9232199.1"/>
    <property type="molecule type" value="Genomic_DNA"/>
</dbReference>
<reference evidence="2" key="1">
    <citation type="submission" date="2024-02" db="EMBL/GenBank/DDBJ databases">
        <authorList>
            <consortium name="ELIXIR-Norway"/>
            <consortium name="Elixir Norway"/>
        </authorList>
    </citation>
    <scope>NUCLEOTIDE SEQUENCE</scope>
</reference>
<protein>
    <submittedName>
        <fullName evidence="2">Uncharacterized protein</fullName>
    </submittedName>
</protein>
<feature type="compositionally biased region" description="Polar residues" evidence="1">
    <location>
        <begin position="88"/>
        <end position="106"/>
    </location>
</feature>
<sequence length="118" mass="12970">MVFGRLWGCGGGGPTSGGPCHKILIIPRDLFVCSSHLLHHHHDHLLLLLHSSSRENFPASHGRLAISRKSLRGQRLVEPSDNPDSRKSNSSSYLQQQGPTQLSAFSQIPEASDRARID</sequence>
<proteinExistence type="predicted"/>
<gene>
    <name evidence="2" type="ORF">CSSPTR1EN2_LOCUS21138</name>
</gene>
<keyword evidence="3" id="KW-1185">Reference proteome</keyword>
<name>A0ABP0UXZ9_9BRYO</name>
<evidence type="ECO:0000313" key="2">
    <source>
        <dbReference type="EMBL" id="CAK9232199.1"/>
    </source>
</evidence>
<organism evidence="2 3">
    <name type="scientific">Sphagnum troendelagicum</name>
    <dbReference type="NCBI Taxonomy" id="128251"/>
    <lineage>
        <taxon>Eukaryota</taxon>
        <taxon>Viridiplantae</taxon>
        <taxon>Streptophyta</taxon>
        <taxon>Embryophyta</taxon>
        <taxon>Bryophyta</taxon>
        <taxon>Sphagnophytina</taxon>
        <taxon>Sphagnopsida</taxon>
        <taxon>Sphagnales</taxon>
        <taxon>Sphagnaceae</taxon>
        <taxon>Sphagnum</taxon>
    </lineage>
</organism>